<protein>
    <submittedName>
        <fullName evidence="2">GDSL-type esterase/lipase family protein</fullName>
    </submittedName>
</protein>
<name>A0AA95KSB3_9BACL</name>
<evidence type="ECO:0000313" key="3">
    <source>
        <dbReference type="Proteomes" id="UP001177943"/>
    </source>
</evidence>
<dbReference type="RefSeq" id="WP_283924875.1">
    <property type="nucleotide sequence ID" value="NZ_CP126084.1"/>
</dbReference>
<dbReference type="GO" id="GO:0004622">
    <property type="term" value="F:phosphatidylcholine lysophospholipase activity"/>
    <property type="evidence" value="ECO:0007669"/>
    <property type="project" value="TreeGrafter"/>
</dbReference>
<dbReference type="PANTHER" id="PTHR30383">
    <property type="entry name" value="THIOESTERASE 1/PROTEASE 1/LYSOPHOSPHOLIPASE L1"/>
    <property type="match status" value="1"/>
</dbReference>
<feature type="domain" description="SGNH hydrolase-type esterase" evidence="1">
    <location>
        <begin position="71"/>
        <end position="264"/>
    </location>
</feature>
<dbReference type="Pfam" id="PF13472">
    <property type="entry name" value="Lipase_GDSL_2"/>
    <property type="match status" value="1"/>
</dbReference>
<sequence length="274" mass="29416">MKSTSRIWRTTGVISLLSTVLLIAGFLYAVSDVIMPGTAGNGSGLNQGITEQPGEEAGVPPKPSNVLNVTAIGDSLSKGTGDDSGKGFARRFVELVKNGGRDSKLVNNLGINGLTTEGLAELLKEKGVQYSLSQADIIILSIGGNDLFKGAESLQSGGRLPTEAELEQSVTQASERLGFIADSILEMNSQAQLVYVSLYNPFSDLPGMREIGDEAVSRWNHIAADTLRKRERTLIVPTFDLFTYNSQKYLASDHFHPNGAGYQIIAERILQGVK</sequence>
<dbReference type="Proteomes" id="UP001177943">
    <property type="component" value="Chromosome"/>
</dbReference>
<dbReference type="Gene3D" id="3.40.50.1110">
    <property type="entry name" value="SGNH hydrolase"/>
    <property type="match status" value="1"/>
</dbReference>
<organism evidence="2 3">
    <name type="scientific">Paenibacillus woosongensis</name>
    <dbReference type="NCBI Taxonomy" id="307580"/>
    <lineage>
        <taxon>Bacteria</taxon>
        <taxon>Bacillati</taxon>
        <taxon>Bacillota</taxon>
        <taxon>Bacilli</taxon>
        <taxon>Bacillales</taxon>
        <taxon>Paenibacillaceae</taxon>
        <taxon>Paenibacillus</taxon>
    </lineage>
</organism>
<dbReference type="InterPro" id="IPR013830">
    <property type="entry name" value="SGNH_hydro"/>
</dbReference>
<dbReference type="AlphaFoldDB" id="A0AA95KSB3"/>
<gene>
    <name evidence="2" type="ORF">QNH46_14050</name>
</gene>
<dbReference type="EMBL" id="CP126084">
    <property type="protein sequence ID" value="WHX47288.1"/>
    <property type="molecule type" value="Genomic_DNA"/>
</dbReference>
<proteinExistence type="predicted"/>
<dbReference type="KEGG" id="pwn:QNH46_14050"/>
<dbReference type="SUPFAM" id="SSF52266">
    <property type="entry name" value="SGNH hydrolase"/>
    <property type="match status" value="1"/>
</dbReference>
<dbReference type="InterPro" id="IPR036514">
    <property type="entry name" value="SGNH_hydro_sf"/>
</dbReference>
<dbReference type="InterPro" id="IPR051532">
    <property type="entry name" value="Ester_Hydrolysis_Enzymes"/>
</dbReference>
<evidence type="ECO:0000313" key="2">
    <source>
        <dbReference type="EMBL" id="WHX47288.1"/>
    </source>
</evidence>
<accession>A0AA95KSB3</accession>
<reference evidence="2" key="1">
    <citation type="submission" date="2023-05" db="EMBL/GenBank/DDBJ databases">
        <title>Comparative genomics of Bacillaceae isolates and their secondary metabolite potential.</title>
        <authorList>
            <person name="Song L."/>
            <person name="Nielsen L.J."/>
            <person name="Mohite O."/>
            <person name="Xu X."/>
            <person name="Weber T."/>
            <person name="Kovacs A.T."/>
        </authorList>
    </citation>
    <scope>NUCLEOTIDE SEQUENCE</scope>
    <source>
        <strain evidence="2">B2_4</strain>
    </source>
</reference>
<dbReference type="PANTHER" id="PTHR30383:SF27">
    <property type="entry name" value="SPORE GERMINATION LIPASE LIPC"/>
    <property type="match status" value="1"/>
</dbReference>
<evidence type="ECO:0000259" key="1">
    <source>
        <dbReference type="Pfam" id="PF13472"/>
    </source>
</evidence>